<accession>A0A438HW54</accession>
<dbReference type="AlphaFoldDB" id="A0A438HW54"/>
<dbReference type="Pfam" id="PF00078">
    <property type="entry name" value="RVT_1"/>
    <property type="match status" value="1"/>
</dbReference>
<dbReference type="GO" id="GO:0003964">
    <property type="term" value="F:RNA-directed DNA polymerase activity"/>
    <property type="evidence" value="ECO:0007669"/>
    <property type="project" value="UniProtKB-KW"/>
</dbReference>
<dbReference type="Proteomes" id="UP000288805">
    <property type="component" value="Unassembled WGS sequence"/>
</dbReference>
<name>A0A438HW54_VITVI</name>
<dbReference type="PANTHER" id="PTHR33116:SF78">
    <property type="entry name" value="OS12G0587133 PROTEIN"/>
    <property type="match status" value="1"/>
</dbReference>
<feature type="domain" description="Reverse transcriptase" evidence="1">
    <location>
        <begin position="210"/>
        <end position="457"/>
    </location>
</feature>
<comment type="caution">
    <text evidence="2">The sequence shown here is derived from an EMBL/GenBank/DDBJ whole genome shotgun (WGS) entry which is preliminary data.</text>
</comment>
<keyword evidence="2" id="KW-0808">Transferase</keyword>
<keyword evidence="2" id="KW-0548">Nucleotidyltransferase</keyword>
<evidence type="ECO:0000313" key="3">
    <source>
        <dbReference type="Proteomes" id="UP000288805"/>
    </source>
</evidence>
<dbReference type="InterPro" id="IPR000477">
    <property type="entry name" value="RT_dom"/>
</dbReference>
<proteinExistence type="predicted"/>
<dbReference type="SUPFAM" id="SSF56672">
    <property type="entry name" value="DNA/RNA polymerases"/>
    <property type="match status" value="1"/>
</dbReference>
<keyword evidence="2" id="KW-0695">RNA-directed DNA polymerase</keyword>
<organism evidence="2 3">
    <name type="scientific">Vitis vinifera</name>
    <name type="common">Grape</name>
    <dbReference type="NCBI Taxonomy" id="29760"/>
    <lineage>
        <taxon>Eukaryota</taxon>
        <taxon>Viridiplantae</taxon>
        <taxon>Streptophyta</taxon>
        <taxon>Embryophyta</taxon>
        <taxon>Tracheophyta</taxon>
        <taxon>Spermatophyta</taxon>
        <taxon>Magnoliopsida</taxon>
        <taxon>eudicotyledons</taxon>
        <taxon>Gunneridae</taxon>
        <taxon>Pentapetalae</taxon>
        <taxon>rosids</taxon>
        <taxon>Vitales</taxon>
        <taxon>Vitaceae</taxon>
        <taxon>Viteae</taxon>
        <taxon>Vitis</taxon>
    </lineage>
</organism>
<sequence>MWLKVEGFKDLLRGWWQEAGGRGRASFRLATKLKILKDKIKTWNRDVSLTERESELKTEAKEVFKNWVLLEEMHWRQSSRELWLREGDKNTGFFHRMANAHRRNNSMDKIKINGRWLEEEREVREGVVNAFQQLLSEDQSWKSDIEGLQLQRLSHAEAEGLEQPFTEAEIHSALMGMNGDKAPGPDGFTVAFWQFCWEFVKEEIVDVFKEFFEDKLFAKSLNSTFLVLIPKKGGAEDLGDFRPISLLGGVYKLLAKVLANRIKEVLDKVVSSDQNAFVKGRQILDASLIANEVMRKMGFGDRWMKWIWWCISTASFSILVNGVPACYFPNSRGLRQGDPLSPYLFVLGMEVLSAMLRRAVDGGFISGCNIQGRGGLEINVSHLLFADDTIIFCEARQDHITYLSWILVWFEVASGLRINLAKSEAIPVGEVEDIEMLAVELGCKVGTLPSVYLGLPLGAKHKAMAMWDGVEARMRRRLALWKRQYLSKGGRITLIKSTLASMPIYQLSLFRMPKLVVKRLEKLQRDFLWGGGSMERKIHLINWEVVCTQKESGGLGIRKIDLLNKALLGKWIWRFAFEEDFFWRKVVGVKYGQLGFGWRTKEARGTFGVGVWRDILKESSWCWDNIEFKVGKGTKVSFLTAHWCGNEVLSQAFPQLFALAVQRNASVNEMWDASLGQGGWNIRLSRNFNDWELDALGELLHLLRDLRISLEEDAVIWKGEGHGRFRIRDAYKLLSGSNVITFPKKSIWVDKVPTKVAFFA</sequence>
<reference evidence="2 3" key="1">
    <citation type="journal article" date="2018" name="PLoS Genet.">
        <title>Population sequencing reveals clonal diversity and ancestral inbreeding in the grapevine cultivar Chardonnay.</title>
        <authorList>
            <person name="Roach M.J."/>
            <person name="Johnson D.L."/>
            <person name="Bohlmann J."/>
            <person name="van Vuuren H.J."/>
            <person name="Jones S.J."/>
            <person name="Pretorius I.S."/>
            <person name="Schmidt S.A."/>
            <person name="Borneman A.R."/>
        </authorList>
    </citation>
    <scope>NUCLEOTIDE SEQUENCE [LARGE SCALE GENOMIC DNA]</scope>
    <source>
        <strain evidence="3">cv. Chardonnay</strain>
        <tissue evidence="2">Leaf</tissue>
    </source>
</reference>
<dbReference type="InterPro" id="IPR043502">
    <property type="entry name" value="DNA/RNA_pol_sf"/>
</dbReference>
<dbReference type="CDD" id="cd01650">
    <property type="entry name" value="RT_nLTR_like"/>
    <property type="match status" value="1"/>
</dbReference>
<protein>
    <submittedName>
        <fullName evidence="2">LINE-1 reverse transcriptase-like</fullName>
    </submittedName>
</protein>
<evidence type="ECO:0000313" key="2">
    <source>
        <dbReference type="EMBL" id="RVW88630.1"/>
    </source>
</evidence>
<dbReference type="PROSITE" id="PS50878">
    <property type="entry name" value="RT_POL"/>
    <property type="match status" value="1"/>
</dbReference>
<gene>
    <name evidence="2" type="primary">LIN1_107</name>
    <name evidence="2" type="ORF">CK203_033093</name>
</gene>
<evidence type="ECO:0000259" key="1">
    <source>
        <dbReference type="PROSITE" id="PS50878"/>
    </source>
</evidence>
<dbReference type="PANTHER" id="PTHR33116">
    <property type="entry name" value="REVERSE TRANSCRIPTASE ZINC-BINDING DOMAIN-CONTAINING PROTEIN-RELATED-RELATED"/>
    <property type="match status" value="1"/>
</dbReference>
<dbReference type="EMBL" id="QGNW01000172">
    <property type="protein sequence ID" value="RVW88630.1"/>
    <property type="molecule type" value="Genomic_DNA"/>
</dbReference>